<dbReference type="PANTHER" id="PTHR43686:SF1">
    <property type="entry name" value="AMINOTRAN_5 DOMAIN-CONTAINING PROTEIN"/>
    <property type="match status" value="1"/>
</dbReference>
<proteinExistence type="predicted"/>
<protein>
    <submittedName>
        <fullName evidence="2">Aminotransferase class V-fold PLP-dependent enzyme</fullName>
    </submittedName>
</protein>
<dbReference type="InterPro" id="IPR015422">
    <property type="entry name" value="PyrdxlP-dep_Trfase_small"/>
</dbReference>
<dbReference type="EMBL" id="JBHSKD010000002">
    <property type="protein sequence ID" value="MFC5175230.1"/>
    <property type="molecule type" value="Genomic_DNA"/>
</dbReference>
<dbReference type="Pfam" id="PF00266">
    <property type="entry name" value="Aminotran_5"/>
    <property type="match status" value="1"/>
</dbReference>
<dbReference type="RefSeq" id="WP_378585661.1">
    <property type="nucleotide sequence ID" value="NZ_JBHSKD010000002.1"/>
</dbReference>
<sequence length="575" mass="63269">MEDVLVAEGLPEPPPETPLLRRIREGVIGDDEVMEGPFGPRRVTYADYTASGRALGFLEDFIRDEVLPRYANTHTESSGTGLQTTRLREDARAIIHDAVGAGDDTVVIFAGSGCTGAVDKLIGVLGLRIPSGLEDRYHLVDRIPADERPVVFLGPFEHHSNEIPWRESIADVVSIPADTDGHIDLAVLEAELVRHADRPLKIGSFSAASNVTGILSDTAGISTLLHRHGALSFWDFAAAGPYVKIEMDGPVADDPLCYKDAVFLSPHKFIGGPSTPGVLVVRRALLTNRVPDVPGGGTVAYVNPEDHRYLTDPVHREEGGTPAIVESIRAGLVFQLKEAVGIDVIREHEESYVRRALERWSREPSIEILGNPAAERLSIVSFVVRGPSGRYLHHNYVVALLNDLFGIQSRGGCSCAGPYGHRLLGIDLERSHEFEREITRGCEGIKPGWVRVSFNYFTSEAVFAYLLEAVALVAQHGWRLLASYRFDVERGIWVHRDGPVEPPLRLGQVGYDDEGTMVYRRHRRTAPESALAEHLAAGRRLLEAATPPADDSPEDAVSRDFEHLRWFELPRACLA</sequence>
<gene>
    <name evidence="2" type="ORF">ACFPGP_01020</name>
</gene>
<dbReference type="SUPFAM" id="SSF53383">
    <property type="entry name" value="PLP-dependent transferases"/>
    <property type="match status" value="1"/>
</dbReference>
<name>A0ABW0BD56_9ACTN</name>
<keyword evidence="2" id="KW-0032">Aminotransferase</keyword>
<dbReference type="InterPro" id="IPR000192">
    <property type="entry name" value="Aminotrans_V_dom"/>
</dbReference>
<dbReference type="GO" id="GO:0008483">
    <property type="term" value="F:transaminase activity"/>
    <property type="evidence" value="ECO:0007669"/>
    <property type="project" value="UniProtKB-KW"/>
</dbReference>
<comment type="caution">
    <text evidence="2">The sequence shown here is derived from an EMBL/GenBank/DDBJ whole genome shotgun (WGS) entry which is preliminary data.</text>
</comment>
<organism evidence="2 3">
    <name type="scientific">Nocardioides taihuensis</name>
    <dbReference type="NCBI Taxonomy" id="1835606"/>
    <lineage>
        <taxon>Bacteria</taxon>
        <taxon>Bacillati</taxon>
        <taxon>Actinomycetota</taxon>
        <taxon>Actinomycetes</taxon>
        <taxon>Propionibacteriales</taxon>
        <taxon>Nocardioidaceae</taxon>
        <taxon>Nocardioides</taxon>
    </lineage>
</organism>
<dbReference type="Gene3D" id="3.90.1150.10">
    <property type="entry name" value="Aspartate Aminotransferase, domain 1"/>
    <property type="match status" value="1"/>
</dbReference>
<keyword evidence="3" id="KW-1185">Reference proteome</keyword>
<keyword evidence="2" id="KW-0808">Transferase</keyword>
<accession>A0ABW0BD56</accession>
<evidence type="ECO:0000313" key="2">
    <source>
        <dbReference type="EMBL" id="MFC5175230.1"/>
    </source>
</evidence>
<dbReference type="Gene3D" id="3.40.640.10">
    <property type="entry name" value="Type I PLP-dependent aspartate aminotransferase-like (Major domain)"/>
    <property type="match status" value="1"/>
</dbReference>
<evidence type="ECO:0000259" key="1">
    <source>
        <dbReference type="Pfam" id="PF00266"/>
    </source>
</evidence>
<evidence type="ECO:0000313" key="3">
    <source>
        <dbReference type="Proteomes" id="UP001596087"/>
    </source>
</evidence>
<dbReference type="PANTHER" id="PTHR43686">
    <property type="entry name" value="SULFURTRANSFERASE-RELATED"/>
    <property type="match status" value="1"/>
</dbReference>
<dbReference type="InterPro" id="IPR015424">
    <property type="entry name" value="PyrdxlP-dep_Trfase"/>
</dbReference>
<feature type="domain" description="Aminotransferase class V" evidence="1">
    <location>
        <begin position="60"/>
        <end position="458"/>
    </location>
</feature>
<dbReference type="Proteomes" id="UP001596087">
    <property type="component" value="Unassembled WGS sequence"/>
</dbReference>
<reference evidence="3" key="1">
    <citation type="journal article" date="2019" name="Int. J. Syst. Evol. Microbiol.">
        <title>The Global Catalogue of Microorganisms (GCM) 10K type strain sequencing project: providing services to taxonomists for standard genome sequencing and annotation.</title>
        <authorList>
            <consortium name="The Broad Institute Genomics Platform"/>
            <consortium name="The Broad Institute Genome Sequencing Center for Infectious Disease"/>
            <person name="Wu L."/>
            <person name="Ma J."/>
        </authorList>
    </citation>
    <scope>NUCLEOTIDE SEQUENCE [LARGE SCALE GENOMIC DNA]</scope>
    <source>
        <strain evidence="3">DFY41</strain>
    </source>
</reference>
<dbReference type="InterPro" id="IPR015421">
    <property type="entry name" value="PyrdxlP-dep_Trfase_major"/>
</dbReference>